<name>A0A0R3TUS8_RODNA</name>
<evidence type="ECO:0000313" key="2">
    <source>
        <dbReference type="EMBL" id="VDO10650.1"/>
    </source>
</evidence>
<proteinExistence type="predicted"/>
<feature type="compositionally biased region" description="Low complexity" evidence="1">
    <location>
        <begin position="8"/>
        <end position="19"/>
    </location>
</feature>
<keyword evidence="3" id="KW-1185">Reference proteome</keyword>
<feature type="region of interest" description="Disordered" evidence="1">
    <location>
        <begin position="48"/>
        <end position="69"/>
    </location>
</feature>
<evidence type="ECO:0000313" key="3">
    <source>
        <dbReference type="Proteomes" id="UP000278807"/>
    </source>
</evidence>
<gene>
    <name evidence="2" type="ORF">HNAJ_LOCUS11526</name>
</gene>
<dbReference type="EMBL" id="UZAE01013625">
    <property type="protein sequence ID" value="VDO10650.1"/>
    <property type="molecule type" value="Genomic_DNA"/>
</dbReference>
<dbReference type="OrthoDB" id="6299092at2759"/>
<dbReference type="AlphaFoldDB" id="A0A0R3TUS8"/>
<dbReference type="Proteomes" id="UP000278807">
    <property type="component" value="Unassembled WGS sequence"/>
</dbReference>
<feature type="region of interest" description="Disordered" evidence="1">
    <location>
        <begin position="1"/>
        <end position="36"/>
    </location>
</feature>
<feature type="compositionally biased region" description="Polar residues" evidence="1">
    <location>
        <begin position="49"/>
        <end position="60"/>
    </location>
</feature>
<sequence>MRRGSDSGGYPYRPYYPSDNGYNTQPPRYPPPMQPYCGLPSAFGRPPFNHQNYYAQSYQPQPHPDPMGNWCPQYLPPYANQGYQQPTGNQRIITPSASDSHGGRSQNRLSIWKEKCSRDPWENVKPVSVPSGGDRLVTSTVNLRHTDLLGTDFNKR</sequence>
<reference evidence="4" key="1">
    <citation type="submission" date="2017-02" db="UniProtKB">
        <authorList>
            <consortium name="WormBaseParasite"/>
        </authorList>
    </citation>
    <scope>IDENTIFICATION</scope>
</reference>
<evidence type="ECO:0000313" key="4">
    <source>
        <dbReference type="WBParaSite" id="HNAJ_0001153601-mRNA-1"/>
    </source>
</evidence>
<accession>A0A0R3TUS8</accession>
<reference evidence="2 3" key="2">
    <citation type="submission" date="2018-11" db="EMBL/GenBank/DDBJ databases">
        <authorList>
            <consortium name="Pathogen Informatics"/>
        </authorList>
    </citation>
    <scope>NUCLEOTIDE SEQUENCE [LARGE SCALE GENOMIC DNA]</scope>
</reference>
<evidence type="ECO:0000256" key="1">
    <source>
        <dbReference type="SAM" id="MobiDB-lite"/>
    </source>
</evidence>
<feature type="region of interest" description="Disordered" evidence="1">
    <location>
        <begin position="81"/>
        <end position="109"/>
    </location>
</feature>
<organism evidence="4">
    <name type="scientific">Rodentolepis nana</name>
    <name type="common">Dwarf tapeworm</name>
    <name type="synonym">Hymenolepis nana</name>
    <dbReference type="NCBI Taxonomy" id="102285"/>
    <lineage>
        <taxon>Eukaryota</taxon>
        <taxon>Metazoa</taxon>
        <taxon>Spiralia</taxon>
        <taxon>Lophotrochozoa</taxon>
        <taxon>Platyhelminthes</taxon>
        <taxon>Cestoda</taxon>
        <taxon>Eucestoda</taxon>
        <taxon>Cyclophyllidea</taxon>
        <taxon>Hymenolepididae</taxon>
        <taxon>Rodentolepis</taxon>
    </lineage>
</organism>
<dbReference type="WBParaSite" id="HNAJ_0001153601-mRNA-1">
    <property type="protein sequence ID" value="HNAJ_0001153601-mRNA-1"/>
    <property type="gene ID" value="HNAJ_0001153601"/>
</dbReference>
<protein>
    <submittedName>
        <fullName evidence="4">Trithorax group protein osa</fullName>
    </submittedName>
</protein>